<dbReference type="PROSITE" id="PS01360">
    <property type="entry name" value="ZF_MYND_1"/>
    <property type="match status" value="1"/>
</dbReference>
<dbReference type="VEuPathDB" id="FungiDB:yc1106_06210"/>
<organism evidence="7 8">
    <name type="scientific">Curvularia clavata</name>
    <dbReference type="NCBI Taxonomy" id="95742"/>
    <lineage>
        <taxon>Eukaryota</taxon>
        <taxon>Fungi</taxon>
        <taxon>Dikarya</taxon>
        <taxon>Ascomycota</taxon>
        <taxon>Pezizomycotina</taxon>
        <taxon>Dothideomycetes</taxon>
        <taxon>Pleosporomycetidae</taxon>
        <taxon>Pleosporales</taxon>
        <taxon>Pleosporineae</taxon>
        <taxon>Pleosporaceae</taxon>
        <taxon>Curvularia</taxon>
    </lineage>
</organism>
<keyword evidence="2 4" id="KW-0863">Zinc-finger</keyword>
<dbReference type="PROSITE" id="PS50865">
    <property type="entry name" value="ZF_MYND_2"/>
    <property type="match status" value="1"/>
</dbReference>
<keyword evidence="1" id="KW-0479">Metal-binding</keyword>
<dbReference type="AlphaFoldDB" id="A0A9Q9DV07"/>
<proteinExistence type="predicted"/>
<protein>
    <submittedName>
        <fullName evidence="7">Norsolorinic acid reductase</fullName>
    </submittedName>
</protein>
<dbReference type="SUPFAM" id="SSF144232">
    <property type="entry name" value="HIT/MYND zinc finger-like"/>
    <property type="match status" value="1"/>
</dbReference>
<keyword evidence="3" id="KW-0862">Zinc</keyword>
<reference evidence="7" key="1">
    <citation type="submission" date="2021-12" db="EMBL/GenBank/DDBJ databases">
        <title>Curvularia clavata genome.</title>
        <authorList>
            <person name="Cao Y."/>
        </authorList>
    </citation>
    <scope>NUCLEOTIDE SEQUENCE</scope>
    <source>
        <strain evidence="7">Yc1106</strain>
    </source>
</reference>
<evidence type="ECO:0000256" key="5">
    <source>
        <dbReference type="SAM" id="MobiDB-lite"/>
    </source>
</evidence>
<dbReference type="Gene3D" id="6.10.140.2220">
    <property type="match status" value="1"/>
</dbReference>
<dbReference type="Proteomes" id="UP001056012">
    <property type="component" value="Chromosome 4"/>
</dbReference>
<evidence type="ECO:0000259" key="6">
    <source>
        <dbReference type="PROSITE" id="PS50865"/>
    </source>
</evidence>
<evidence type="ECO:0000313" key="7">
    <source>
        <dbReference type="EMBL" id="USP78936.1"/>
    </source>
</evidence>
<evidence type="ECO:0000256" key="2">
    <source>
        <dbReference type="ARBA" id="ARBA00022771"/>
    </source>
</evidence>
<feature type="domain" description="MYND-type" evidence="6">
    <location>
        <begin position="238"/>
        <end position="276"/>
    </location>
</feature>
<evidence type="ECO:0000256" key="4">
    <source>
        <dbReference type="PROSITE-ProRule" id="PRU00134"/>
    </source>
</evidence>
<feature type="region of interest" description="Disordered" evidence="5">
    <location>
        <begin position="140"/>
        <end position="159"/>
    </location>
</feature>
<dbReference type="OrthoDB" id="432970at2759"/>
<dbReference type="EMBL" id="CP089277">
    <property type="protein sequence ID" value="USP78936.1"/>
    <property type="molecule type" value="Genomic_DNA"/>
</dbReference>
<sequence length="331" mass="36753">MTHEKQIMDPKLIPLSDFRIPDYPSAPLTLNGAPLSIVDTTTLPSGNASNNGLSKITPAIGLATLLYKWHPHALTAFLDFDAWFSMTWTLTISPGDPSGSKIEIGRIGNQITFGSLDSSGENWKLMLTYNVVLEDEDDDVDVDADGEGGAGSEKSRKRGTWIPNTKESMIGERDVTSPALIERLAEKFVQKLVCERRWETGKGMKHAFCVEYAPMDVWGDGIPMSPHWLYKALDLSTCTACGVQGVELQRCGRCGTATYCSDKCQKGDWAVHKSVCQMSLEDRGQAIKLAEKGGLVRWDEEKTCAREEGEWSQIPYFEVKQRKRVRLVAQT</sequence>
<evidence type="ECO:0000256" key="1">
    <source>
        <dbReference type="ARBA" id="ARBA00022723"/>
    </source>
</evidence>
<name>A0A9Q9DV07_CURCL</name>
<gene>
    <name evidence="7" type="ORF">yc1106_06210</name>
</gene>
<accession>A0A9Q9DV07</accession>
<keyword evidence="8" id="KW-1185">Reference proteome</keyword>
<evidence type="ECO:0000256" key="3">
    <source>
        <dbReference type="ARBA" id="ARBA00022833"/>
    </source>
</evidence>
<evidence type="ECO:0000313" key="8">
    <source>
        <dbReference type="Proteomes" id="UP001056012"/>
    </source>
</evidence>
<dbReference type="InterPro" id="IPR002893">
    <property type="entry name" value="Znf_MYND"/>
</dbReference>
<dbReference type="GO" id="GO:0008270">
    <property type="term" value="F:zinc ion binding"/>
    <property type="evidence" value="ECO:0007669"/>
    <property type="project" value="UniProtKB-KW"/>
</dbReference>
<dbReference type="Pfam" id="PF01753">
    <property type="entry name" value="zf-MYND"/>
    <property type="match status" value="1"/>
</dbReference>